<dbReference type="STRING" id="284581.AMD01_14425"/>
<dbReference type="GO" id="GO:0006777">
    <property type="term" value="P:Mo-molybdopterin cofactor biosynthetic process"/>
    <property type="evidence" value="ECO:0007669"/>
    <property type="project" value="UniProtKB-KW"/>
</dbReference>
<feature type="binding site" evidence="8">
    <location>
        <begin position="25"/>
        <end position="27"/>
    </location>
    <ligand>
        <name>GTP</name>
        <dbReference type="ChEBI" id="CHEBI:37565"/>
    </ligand>
</feature>
<feature type="binding site" evidence="8">
    <location>
        <position position="86"/>
    </location>
    <ligand>
        <name>GTP</name>
        <dbReference type="ChEBI" id="CHEBI:37565"/>
    </ligand>
</feature>
<dbReference type="AlphaFoldDB" id="A0A0M0KYM3"/>
<keyword evidence="2 8" id="KW-0808">Transferase</keyword>
<dbReference type="Gene3D" id="3.90.550.10">
    <property type="entry name" value="Spore Coat Polysaccharide Biosynthesis Protein SpsA, Chain A"/>
    <property type="match status" value="1"/>
</dbReference>
<keyword evidence="5 8" id="KW-0460">Magnesium</keyword>
<comment type="caution">
    <text evidence="8">Lacks conserved residue(s) required for the propagation of feature annotation.</text>
</comment>
<keyword evidence="6 8" id="KW-0342">GTP-binding</keyword>
<dbReference type="InterPro" id="IPR029044">
    <property type="entry name" value="Nucleotide-diphossugar_trans"/>
</dbReference>
<keyword evidence="11" id="KW-1185">Reference proteome</keyword>
<feature type="binding site" evidence="8">
    <location>
        <position position="37"/>
    </location>
    <ligand>
        <name>GTP</name>
        <dbReference type="ChEBI" id="CHEBI:37565"/>
    </ligand>
</feature>
<evidence type="ECO:0000313" key="10">
    <source>
        <dbReference type="EMBL" id="KOO43921.1"/>
    </source>
</evidence>
<dbReference type="EC" id="2.7.7.77" evidence="8"/>
<feature type="domain" description="MobA-like NTP transferase" evidence="9">
    <location>
        <begin position="22"/>
        <end position="174"/>
    </location>
</feature>
<dbReference type="GO" id="GO:0046872">
    <property type="term" value="F:metal ion binding"/>
    <property type="evidence" value="ECO:0007669"/>
    <property type="project" value="UniProtKB-KW"/>
</dbReference>
<reference evidence="11" key="1">
    <citation type="submission" date="2015-08" db="EMBL/GenBank/DDBJ databases">
        <title>Fjat-14210 dsm16467.</title>
        <authorList>
            <person name="Liu B."/>
            <person name="Wang J."/>
            <person name="Zhu Y."/>
            <person name="Liu G."/>
            <person name="Chen Q."/>
            <person name="Chen Z."/>
            <person name="Lan J."/>
            <person name="Che J."/>
            <person name="Ge C."/>
            <person name="Shi H."/>
            <person name="Pan Z."/>
            <person name="Liu X."/>
        </authorList>
    </citation>
    <scope>NUCLEOTIDE SEQUENCE [LARGE SCALE GENOMIC DNA]</scope>
    <source>
        <strain evidence="11">DSM 16467</strain>
    </source>
</reference>
<comment type="catalytic activity">
    <reaction evidence="8">
        <text>Mo-molybdopterin + GTP + H(+) = Mo-molybdopterin guanine dinucleotide + diphosphate</text>
        <dbReference type="Rhea" id="RHEA:34243"/>
        <dbReference type="ChEBI" id="CHEBI:15378"/>
        <dbReference type="ChEBI" id="CHEBI:33019"/>
        <dbReference type="ChEBI" id="CHEBI:37565"/>
        <dbReference type="ChEBI" id="CHEBI:71302"/>
        <dbReference type="ChEBI" id="CHEBI:71310"/>
        <dbReference type="EC" id="2.7.7.77"/>
    </reaction>
</comment>
<keyword evidence="4 8" id="KW-0547">Nucleotide-binding</keyword>
<evidence type="ECO:0000256" key="5">
    <source>
        <dbReference type="ARBA" id="ARBA00022842"/>
    </source>
</evidence>
<evidence type="ECO:0000256" key="8">
    <source>
        <dbReference type="HAMAP-Rule" id="MF_00316"/>
    </source>
</evidence>
<dbReference type="SUPFAM" id="SSF53448">
    <property type="entry name" value="Nucleotide-diphospho-sugar transferases"/>
    <property type="match status" value="1"/>
</dbReference>
<dbReference type="GO" id="GO:0005737">
    <property type="term" value="C:cytoplasm"/>
    <property type="evidence" value="ECO:0007669"/>
    <property type="project" value="UniProtKB-SubCell"/>
</dbReference>
<evidence type="ECO:0000256" key="1">
    <source>
        <dbReference type="ARBA" id="ARBA00022490"/>
    </source>
</evidence>
<dbReference type="PANTHER" id="PTHR19136">
    <property type="entry name" value="MOLYBDENUM COFACTOR GUANYLYLTRANSFERASE"/>
    <property type="match status" value="1"/>
</dbReference>
<comment type="cofactor">
    <cofactor evidence="8">
        <name>Mg(2+)</name>
        <dbReference type="ChEBI" id="CHEBI:18420"/>
    </cofactor>
</comment>
<evidence type="ECO:0000256" key="4">
    <source>
        <dbReference type="ARBA" id="ARBA00022741"/>
    </source>
</evidence>
<evidence type="ECO:0000259" key="9">
    <source>
        <dbReference type="Pfam" id="PF12804"/>
    </source>
</evidence>
<sequence length="209" mass="23839">MYFIWYTNRRTIPMNQRTTVTGVILAGGESRRFGSPKALAKLGNQTFIERAVQLLQEEVDDLLIIAHSTIASTIEKLLPSVTVITDVPDHAGKGPLAGIYTAMDYANSHWYFVMPCDMPYLSKESIRTFFSHQRTEDDAVLSCIHNRTQPLVGLYHERVKTTLEDCLSRQDLRVMKALDLLNVHWLTEKHFDTNVQREFQNINTPNSVG</sequence>
<dbReference type="Proteomes" id="UP000037558">
    <property type="component" value="Unassembled WGS sequence"/>
</dbReference>
<evidence type="ECO:0000313" key="11">
    <source>
        <dbReference type="Proteomes" id="UP000037558"/>
    </source>
</evidence>
<feature type="binding site" evidence="8">
    <location>
        <position position="117"/>
    </location>
    <ligand>
        <name>GTP</name>
        <dbReference type="ChEBI" id="CHEBI:37565"/>
    </ligand>
</feature>
<dbReference type="HAMAP" id="MF_00316">
    <property type="entry name" value="MobA"/>
    <property type="match status" value="1"/>
</dbReference>
<protein>
    <recommendedName>
        <fullName evidence="8">Probable molybdenum cofactor guanylyltransferase</fullName>
        <shortName evidence="8">MoCo guanylyltransferase</shortName>
        <ecNumber evidence="8">2.7.7.77</ecNumber>
    </recommendedName>
    <alternativeName>
        <fullName evidence="8">GTP:molybdopterin guanylyltransferase</fullName>
    </alternativeName>
    <alternativeName>
        <fullName evidence="8">Mo-MPT guanylyltransferase</fullName>
    </alternativeName>
    <alternativeName>
        <fullName evidence="8">Molybdopterin guanylyltransferase</fullName>
    </alternativeName>
    <alternativeName>
        <fullName evidence="8">Molybdopterin-guanine dinucleotide synthase</fullName>
        <shortName evidence="8">MGD synthase</shortName>
    </alternativeName>
</protein>
<comment type="similarity">
    <text evidence="8">Belongs to the MobA family.</text>
</comment>
<accession>A0A0M0KYM3</accession>
<gene>
    <name evidence="8" type="primary">mobA</name>
    <name evidence="10" type="ORF">AMD01_14425</name>
</gene>
<dbReference type="PANTHER" id="PTHR19136:SF81">
    <property type="entry name" value="MOLYBDENUM COFACTOR GUANYLYLTRANSFERASE"/>
    <property type="match status" value="1"/>
</dbReference>
<evidence type="ECO:0000256" key="7">
    <source>
        <dbReference type="ARBA" id="ARBA00023150"/>
    </source>
</evidence>
<evidence type="ECO:0000256" key="3">
    <source>
        <dbReference type="ARBA" id="ARBA00022723"/>
    </source>
</evidence>
<dbReference type="EMBL" id="LILC01000019">
    <property type="protein sequence ID" value="KOO43921.1"/>
    <property type="molecule type" value="Genomic_DNA"/>
</dbReference>
<dbReference type="GO" id="GO:0005525">
    <property type="term" value="F:GTP binding"/>
    <property type="evidence" value="ECO:0007669"/>
    <property type="project" value="UniProtKB-UniRule"/>
</dbReference>
<proteinExistence type="inferred from homology"/>
<comment type="domain">
    <text evidence="8">The N-terminal domain determines nucleotide recognition and specific binding, while the C-terminal domain determines the specific binding to the target protein.</text>
</comment>
<comment type="subcellular location">
    <subcellularLocation>
        <location evidence="8">Cytoplasm</location>
    </subcellularLocation>
</comment>
<keyword evidence="3 8" id="KW-0479">Metal-binding</keyword>
<comment type="caution">
    <text evidence="10">The sequence shown here is derived from an EMBL/GenBank/DDBJ whole genome shotgun (WGS) entry which is preliminary data.</text>
</comment>
<name>A0A0M0KYM3_9BACI</name>
<dbReference type="InterPro" id="IPR025877">
    <property type="entry name" value="MobA-like_NTP_Trfase"/>
</dbReference>
<keyword evidence="1 8" id="KW-0963">Cytoplasm</keyword>
<evidence type="ECO:0000256" key="2">
    <source>
        <dbReference type="ARBA" id="ARBA00022679"/>
    </source>
</evidence>
<organism evidence="10 11">
    <name type="scientific">Priestia koreensis</name>
    <dbReference type="NCBI Taxonomy" id="284581"/>
    <lineage>
        <taxon>Bacteria</taxon>
        <taxon>Bacillati</taxon>
        <taxon>Bacillota</taxon>
        <taxon>Bacilli</taxon>
        <taxon>Bacillales</taxon>
        <taxon>Bacillaceae</taxon>
        <taxon>Priestia</taxon>
    </lineage>
</organism>
<dbReference type="InterPro" id="IPR013482">
    <property type="entry name" value="Molybde_CF_guanTrfase"/>
</dbReference>
<evidence type="ECO:0000256" key="6">
    <source>
        <dbReference type="ARBA" id="ARBA00023134"/>
    </source>
</evidence>
<feature type="binding site" evidence="8">
    <location>
        <position position="117"/>
    </location>
    <ligand>
        <name>Mg(2+)</name>
        <dbReference type="ChEBI" id="CHEBI:18420"/>
    </ligand>
</feature>
<dbReference type="PATRIC" id="fig|284581.3.peg.3952"/>
<dbReference type="CDD" id="cd02503">
    <property type="entry name" value="MobA"/>
    <property type="match status" value="1"/>
</dbReference>
<dbReference type="Pfam" id="PF12804">
    <property type="entry name" value="NTP_transf_3"/>
    <property type="match status" value="1"/>
</dbReference>
<comment type="function">
    <text evidence="8">Transfers a GMP moiety from GTP to Mo-molybdopterin (Mo-MPT) cofactor (Moco or molybdenum cofactor) to form Mo-molybdopterin guanine dinucleotide (Mo-MGD) cofactor.</text>
</comment>
<keyword evidence="7 8" id="KW-0501">Molybdenum cofactor biosynthesis</keyword>
<dbReference type="GO" id="GO:0061603">
    <property type="term" value="F:molybdenum cofactor guanylyltransferase activity"/>
    <property type="evidence" value="ECO:0007669"/>
    <property type="project" value="UniProtKB-EC"/>
</dbReference>